<dbReference type="STRING" id="1392247.A0A3N4KT82"/>
<evidence type="ECO:0000256" key="2">
    <source>
        <dbReference type="SAM" id="SignalP"/>
    </source>
</evidence>
<sequence>MPSLALQLLLCAGLVLCFTTPVAAFGAGNIINVSQIAGKNWRHGDIEDILLELMISASGGTRFDKLAVKRVYFGNWLRDYSQAIDVGGLKQLPKDTIRILLWVLSFVTFGFATAEFEVTEERLGCYRPEEHIDNPKDYADNEDARKYDSRLRGPVDEGKELAIDDRTGLKVYIASEDRGCDTSAGLVRKKFIEAIEKGRAYGRDGNNNDLYEALRLLGTGLHCLEDYAAHSNYIELALREMGIDAFPHVGENTEIEINGKRIFPLVTGTFGMTDFLHSVVGEVSDKVAQSEVQELDAKLAAAEQQSQDGGTTSTLKGILDNIPFGLLGLGDSNFGDQASKIQDDANNKQSDQGEQSKRIAGMDVNELKTQAAQTMKEIYPIMEFHDKVMKAMSQAIDKIPGASELLENLTGAMQIFIFSMLAPYVKPILNRVKTELAAGSGGVLQASENAQFNVFEDGNSSDPTHSVLSKDHFTNILNEVAGRVATESVKFAVPLIVAGWEDSNRDANQICDEILQIFHHPALRDENKQGQRAMFEVVQNWWNEKDDGMKQHFTEALSKQGVREGKNHEGEDPNPGPGGCGHSHGGMGGRQNHGQSSGGYNAPSRSLETNEGSYGGSSNRNRYNQEESYGSGGGYGSSNRDRNEEQSYGGGYGSSNRENTGETYGGSGGYGSSNRNREETSSYGGGGGYGSSNRNRGNDETTSYGGGGGGYGGNNEDVSGSSARHWGGEDTSTSYSASREESSYSRNEESSSYGRDNQASYETSSRNRGNEDTYGSRNTGGYGSSYGGNNREEESSYGGGRDNQASYETSSRNRGNEDTYGSGNTGGYGSSYGGNNREEESSYGGGRDNETSSYNRGGEETGYGRQSSSRYQEGSYGNNNEGEEDSYGRRVGGGYGQDEQSGGGRGGYGRSSEY</sequence>
<feature type="region of interest" description="Disordered" evidence="1">
    <location>
        <begin position="337"/>
        <end position="357"/>
    </location>
</feature>
<gene>
    <name evidence="3" type="ORF">P167DRAFT_560380</name>
</gene>
<evidence type="ECO:0000313" key="4">
    <source>
        <dbReference type="Proteomes" id="UP000277580"/>
    </source>
</evidence>
<feature type="compositionally biased region" description="Gly residues" evidence="1">
    <location>
        <begin position="577"/>
        <end position="591"/>
    </location>
</feature>
<feature type="region of interest" description="Disordered" evidence="1">
    <location>
        <begin position="561"/>
        <end position="914"/>
    </location>
</feature>
<keyword evidence="4" id="KW-1185">Reference proteome</keyword>
<feature type="compositionally biased region" description="Polar residues" evidence="1">
    <location>
        <begin position="757"/>
        <end position="767"/>
    </location>
</feature>
<evidence type="ECO:0000313" key="3">
    <source>
        <dbReference type="EMBL" id="RPB08965.1"/>
    </source>
</evidence>
<keyword evidence="2" id="KW-0732">Signal</keyword>
<feature type="compositionally biased region" description="Basic and acidic residues" evidence="1">
    <location>
        <begin position="561"/>
        <end position="571"/>
    </location>
</feature>
<feature type="compositionally biased region" description="Basic and acidic residues" evidence="1">
    <location>
        <begin position="738"/>
        <end position="749"/>
    </location>
</feature>
<dbReference type="OrthoDB" id="2506204at2759"/>
<dbReference type="InterPro" id="IPR010816">
    <property type="entry name" value="Het-C"/>
</dbReference>
<name>A0A3N4KT82_9PEZI</name>
<dbReference type="InterPro" id="IPR052577">
    <property type="entry name" value="VWA7"/>
</dbReference>
<feature type="compositionally biased region" description="Gly residues" evidence="1">
    <location>
        <begin position="890"/>
        <end position="914"/>
    </location>
</feature>
<feature type="compositionally biased region" description="Polar residues" evidence="1">
    <location>
        <begin position="592"/>
        <end position="622"/>
    </location>
</feature>
<dbReference type="PANTHER" id="PTHR14905:SF11">
    <property type="entry name" value="TINC (EUROFUNG)"/>
    <property type="match status" value="1"/>
</dbReference>
<feature type="compositionally biased region" description="Polar residues" evidence="1">
    <location>
        <begin position="803"/>
        <end position="813"/>
    </location>
</feature>
<dbReference type="AlphaFoldDB" id="A0A3N4KT82"/>
<evidence type="ECO:0000256" key="1">
    <source>
        <dbReference type="SAM" id="MobiDB-lite"/>
    </source>
</evidence>
<dbReference type="Proteomes" id="UP000277580">
    <property type="component" value="Unassembled WGS sequence"/>
</dbReference>
<accession>A0A3N4KT82</accession>
<organism evidence="3 4">
    <name type="scientific">Morchella conica CCBAS932</name>
    <dbReference type="NCBI Taxonomy" id="1392247"/>
    <lineage>
        <taxon>Eukaryota</taxon>
        <taxon>Fungi</taxon>
        <taxon>Dikarya</taxon>
        <taxon>Ascomycota</taxon>
        <taxon>Pezizomycotina</taxon>
        <taxon>Pezizomycetes</taxon>
        <taxon>Pezizales</taxon>
        <taxon>Morchellaceae</taxon>
        <taxon>Morchella</taxon>
    </lineage>
</organism>
<feature type="compositionally biased region" description="Gly residues" evidence="1">
    <location>
        <begin position="704"/>
        <end position="713"/>
    </location>
</feature>
<protein>
    <submittedName>
        <fullName evidence="3">Het-C-domain-containing protein</fullName>
    </submittedName>
</protein>
<proteinExistence type="predicted"/>
<feature type="signal peptide" evidence="2">
    <location>
        <begin position="1"/>
        <end position="24"/>
    </location>
</feature>
<dbReference type="InParanoid" id="A0A3N4KT82"/>
<dbReference type="PANTHER" id="PTHR14905">
    <property type="entry name" value="NG37"/>
    <property type="match status" value="1"/>
</dbReference>
<reference evidence="3 4" key="1">
    <citation type="journal article" date="2018" name="Nat. Ecol. Evol.">
        <title>Pezizomycetes genomes reveal the molecular basis of ectomycorrhizal truffle lifestyle.</title>
        <authorList>
            <person name="Murat C."/>
            <person name="Payen T."/>
            <person name="Noel B."/>
            <person name="Kuo A."/>
            <person name="Morin E."/>
            <person name="Chen J."/>
            <person name="Kohler A."/>
            <person name="Krizsan K."/>
            <person name="Balestrini R."/>
            <person name="Da Silva C."/>
            <person name="Montanini B."/>
            <person name="Hainaut M."/>
            <person name="Levati E."/>
            <person name="Barry K.W."/>
            <person name="Belfiori B."/>
            <person name="Cichocki N."/>
            <person name="Clum A."/>
            <person name="Dockter R.B."/>
            <person name="Fauchery L."/>
            <person name="Guy J."/>
            <person name="Iotti M."/>
            <person name="Le Tacon F."/>
            <person name="Lindquist E.A."/>
            <person name="Lipzen A."/>
            <person name="Malagnac F."/>
            <person name="Mello A."/>
            <person name="Molinier V."/>
            <person name="Miyauchi S."/>
            <person name="Poulain J."/>
            <person name="Riccioni C."/>
            <person name="Rubini A."/>
            <person name="Sitrit Y."/>
            <person name="Splivallo R."/>
            <person name="Traeger S."/>
            <person name="Wang M."/>
            <person name="Zifcakova L."/>
            <person name="Wipf D."/>
            <person name="Zambonelli A."/>
            <person name="Paolocci F."/>
            <person name="Nowrousian M."/>
            <person name="Ottonello S."/>
            <person name="Baldrian P."/>
            <person name="Spatafora J.W."/>
            <person name="Henrissat B."/>
            <person name="Nagy L.G."/>
            <person name="Aury J.M."/>
            <person name="Wincker P."/>
            <person name="Grigoriev I.V."/>
            <person name="Bonfante P."/>
            <person name="Martin F.M."/>
        </authorList>
    </citation>
    <scope>NUCLEOTIDE SEQUENCE [LARGE SCALE GENOMIC DNA]</scope>
    <source>
        <strain evidence="3 4">CCBAS932</strain>
    </source>
</reference>
<dbReference type="EMBL" id="ML119157">
    <property type="protein sequence ID" value="RPB08965.1"/>
    <property type="molecule type" value="Genomic_DNA"/>
</dbReference>
<feature type="chain" id="PRO_5018023875" evidence="2">
    <location>
        <begin position="25"/>
        <end position="914"/>
    </location>
</feature>
<feature type="compositionally biased region" description="Gly residues" evidence="1">
    <location>
        <begin position="823"/>
        <end position="832"/>
    </location>
</feature>
<dbReference type="Pfam" id="PF07217">
    <property type="entry name" value="Het-C"/>
    <property type="match status" value="1"/>
</dbReference>